<protein>
    <recommendedName>
        <fullName evidence="2">Heterokaryon incompatibility domain-containing protein</fullName>
    </recommendedName>
</protein>
<evidence type="ECO:0000256" key="1">
    <source>
        <dbReference type="SAM" id="MobiDB-lite"/>
    </source>
</evidence>
<reference evidence="3 4" key="1">
    <citation type="journal article" date="2024" name="IMA Fungus">
        <title>IMA Genome - F19 : A genome assembly and annotation guide to empower mycologists, including annotated draft genome sequences of Ceratocystis pirilliformis, Diaporthe australafricana, Fusarium ophioides, Paecilomyces lecythidis, and Sporothrix stenoceras.</title>
        <authorList>
            <person name="Aylward J."/>
            <person name="Wilson A.M."/>
            <person name="Visagie C.M."/>
            <person name="Spraker J."/>
            <person name="Barnes I."/>
            <person name="Buitendag C."/>
            <person name="Ceriani C."/>
            <person name="Del Mar Angel L."/>
            <person name="du Plessis D."/>
            <person name="Fuchs T."/>
            <person name="Gasser K."/>
            <person name="Kramer D."/>
            <person name="Li W."/>
            <person name="Munsamy K."/>
            <person name="Piso A."/>
            <person name="Price J.L."/>
            <person name="Sonnekus B."/>
            <person name="Thomas C."/>
            <person name="van der Nest A."/>
            <person name="van Dijk A."/>
            <person name="van Heerden A."/>
            <person name="van Vuuren N."/>
            <person name="Yilmaz N."/>
            <person name="Duong T.A."/>
            <person name="van der Merwe N.A."/>
            <person name="Wingfield M.J."/>
            <person name="Wingfield B.D."/>
        </authorList>
    </citation>
    <scope>NUCLEOTIDE SEQUENCE [LARGE SCALE GENOMIC DNA]</scope>
    <source>
        <strain evidence="3 4">CMW 18300</strain>
    </source>
</reference>
<dbReference type="Proteomes" id="UP001583177">
    <property type="component" value="Unassembled WGS sequence"/>
</dbReference>
<evidence type="ECO:0000313" key="3">
    <source>
        <dbReference type="EMBL" id="KAL1854335.1"/>
    </source>
</evidence>
<proteinExistence type="predicted"/>
<accession>A0ABR3W6E9</accession>
<organism evidence="3 4">
    <name type="scientific">Diaporthe australafricana</name>
    <dbReference type="NCBI Taxonomy" id="127596"/>
    <lineage>
        <taxon>Eukaryota</taxon>
        <taxon>Fungi</taxon>
        <taxon>Dikarya</taxon>
        <taxon>Ascomycota</taxon>
        <taxon>Pezizomycotina</taxon>
        <taxon>Sordariomycetes</taxon>
        <taxon>Sordariomycetidae</taxon>
        <taxon>Diaporthales</taxon>
        <taxon>Diaporthaceae</taxon>
        <taxon>Diaporthe</taxon>
    </lineage>
</organism>
<name>A0ABR3W6E9_9PEZI</name>
<feature type="domain" description="Heterokaryon incompatibility" evidence="2">
    <location>
        <begin position="235"/>
        <end position="386"/>
    </location>
</feature>
<feature type="compositionally biased region" description="Acidic residues" evidence="1">
    <location>
        <begin position="449"/>
        <end position="459"/>
    </location>
</feature>
<keyword evidence="4" id="KW-1185">Reference proteome</keyword>
<dbReference type="InterPro" id="IPR010730">
    <property type="entry name" value="HET"/>
</dbReference>
<evidence type="ECO:0000313" key="4">
    <source>
        <dbReference type="Proteomes" id="UP001583177"/>
    </source>
</evidence>
<gene>
    <name evidence="3" type="ORF">Daus18300_011521</name>
</gene>
<comment type="caution">
    <text evidence="3">The sequence shown here is derived from an EMBL/GenBank/DDBJ whole genome shotgun (WGS) entry which is preliminary data.</text>
</comment>
<feature type="compositionally biased region" description="Polar residues" evidence="1">
    <location>
        <begin position="463"/>
        <end position="477"/>
    </location>
</feature>
<dbReference type="EMBL" id="JAWRVE010000141">
    <property type="protein sequence ID" value="KAL1854335.1"/>
    <property type="molecule type" value="Genomic_DNA"/>
</dbReference>
<dbReference type="PANTHER" id="PTHR33112">
    <property type="entry name" value="DOMAIN PROTEIN, PUTATIVE-RELATED"/>
    <property type="match status" value="1"/>
</dbReference>
<dbReference type="Pfam" id="PF06985">
    <property type="entry name" value="HET"/>
    <property type="match status" value="1"/>
</dbReference>
<dbReference type="PANTHER" id="PTHR33112:SF16">
    <property type="entry name" value="HETEROKARYON INCOMPATIBILITY DOMAIN-CONTAINING PROTEIN"/>
    <property type="match status" value="1"/>
</dbReference>
<feature type="region of interest" description="Disordered" evidence="1">
    <location>
        <begin position="449"/>
        <end position="496"/>
    </location>
</feature>
<evidence type="ECO:0000259" key="2">
    <source>
        <dbReference type="Pfam" id="PF06985"/>
    </source>
</evidence>
<sequence>MEEEQSPVWLKCLESRDKTTLCELCRGLTIAELRRPNFYRHAENRAALQSSAEICRLCAILERAIWRDNFGKEHGPQLQFEGAVDTGWFFEEKARAERDSCAVKLALVPDDWTEESDSKIPKKAPGFAYIGVWLKSKYYVTDLHLVVEEGDPLGRRSSAADDFYISGRTITSQDVPNDALFDVVRAWMHKCHKRHKVCAPTPGNDPPLLPNRVIDVTQDGLDPRLLVTEGQRGHYAALSHCWGGLQVLQTEAATLAQHQDNIPMVQLPKSYKDAITIARKLRIPYLWVDSLCIVQDSEQDWHHESGLMSSIYRDSTLTISATGAPDGSRGCFIPEVHSEIVQLPQTFSDTAGKAYVTGSRIGIYGPPWADKVASGPLFSRAWALQERCLSRRILHCCAGQWVWECCEKIEAQFGYTEKRSNAWHPAFLGRIGAMRRAYNGVYEFEDYKEEYNDTDESEDTGTGAESSEQHAAQSQPADQVGPQENETRMDDDSTIEESEETILARMEDVHTETPTEDEEEEDPMIRRFVVSLQEPPEGRSTYIFDLRTDDSKPSLKPTLLDRPTDSDLYDFLDVASRHCRYQIWYDLVASYTGRLLTKSSDKLPAIAGLAATIHEISQDSYFAGHWRVELERSLFWRTDQDVVSPEPARCRDYRAPSWAWPSIDGMVCWTWPDLSPGVSDEAPLKIVDVEVDLIAGDDNPFGPVGGGKLHVGGRTTWVRWDEDANAYITSGFEDASVKAADSKNTRGLQIRNSKGKKVGSWECDDTLNTVLPATKITPGVTLEELRDRRIPFYGYARWAKKAVASDNLDLDKRFTALPPELLCLRGPTNYTRKAEEAEESDKDEQEPKFTTKCSIETLLLARTEDPSSKVFRRVGAATFSSWDESEEMVETITII</sequence>